<dbReference type="AlphaFoldDB" id="D4JGD6"/>
<reference evidence="3 4" key="2">
    <citation type="submission" date="2010-03" db="EMBL/GenBank/DDBJ databases">
        <authorList>
            <person name="Pajon A."/>
        </authorList>
    </citation>
    <scope>NUCLEOTIDE SEQUENCE [LARGE SCALE GENOMIC DNA]</scope>
    <source>
        <strain evidence="3 4">T2-87</strain>
    </source>
</reference>
<dbReference type="InterPro" id="IPR039552">
    <property type="entry name" value="IS66_C"/>
</dbReference>
<dbReference type="Pfam" id="PF13817">
    <property type="entry name" value="DDE_Tnp_IS66_C"/>
    <property type="match status" value="1"/>
</dbReference>
<evidence type="ECO:0000259" key="2">
    <source>
        <dbReference type="Pfam" id="PF13817"/>
    </source>
</evidence>
<dbReference type="KEGG" id="euc:EC1_20990"/>
<evidence type="ECO:0000259" key="1">
    <source>
        <dbReference type="Pfam" id="PF03050"/>
    </source>
</evidence>
<proteinExistence type="predicted"/>
<dbReference type="PATRIC" id="fig|717960.3.peg.1559"/>
<evidence type="ECO:0000313" key="4">
    <source>
        <dbReference type="Proteomes" id="UP000008801"/>
    </source>
</evidence>
<feature type="domain" description="Transposase IS66 central" evidence="1">
    <location>
        <begin position="2"/>
        <end position="30"/>
    </location>
</feature>
<dbReference type="Pfam" id="PF03050">
    <property type="entry name" value="DDE_Tnp_IS66"/>
    <property type="match status" value="1"/>
</dbReference>
<sequence>MTNSLDERVIRPFTTGRKNWLFSDSVKGAESSGYGYSIIETAKANQIDPYKYLCFVFKNMPGSDYIRNREVIENLMPWSRQAQEICK</sequence>
<dbReference type="HOGENOM" id="CLU_023034_5_4_9"/>
<name>D4JGD6_9FIRM</name>
<evidence type="ECO:0000313" key="3">
    <source>
        <dbReference type="EMBL" id="CBK89258.1"/>
    </source>
</evidence>
<accession>D4JGD6</accession>
<dbReference type="Proteomes" id="UP000008801">
    <property type="component" value="Chromosome"/>
</dbReference>
<protein>
    <submittedName>
        <fullName evidence="3">Uncharacterized protein</fullName>
    </submittedName>
</protein>
<dbReference type="InterPro" id="IPR004291">
    <property type="entry name" value="Transposase_IS66_central"/>
</dbReference>
<gene>
    <name evidence="3" type="ORF">EC1_20990</name>
</gene>
<feature type="domain" description="Transposase IS66 C-terminal" evidence="2">
    <location>
        <begin position="37"/>
        <end position="78"/>
    </location>
</feature>
<dbReference type="EMBL" id="FP929041">
    <property type="protein sequence ID" value="CBK89258.1"/>
    <property type="molecule type" value="Genomic_DNA"/>
</dbReference>
<organism evidence="3 4">
    <name type="scientific">Faecalitalea cylindroides T2-87</name>
    <dbReference type="NCBI Taxonomy" id="717960"/>
    <lineage>
        <taxon>Bacteria</taxon>
        <taxon>Bacillati</taxon>
        <taxon>Bacillota</taxon>
        <taxon>Erysipelotrichia</taxon>
        <taxon>Erysipelotrichales</taxon>
        <taxon>Erysipelotrichaceae</taxon>
        <taxon>Faecalitalea</taxon>
    </lineage>
</organism>
<reference evidence="3 4" key="1">
    <citation type="submission" date="2010-03" db="EMBL/GenBank/DDBJ databases">
        <title>The genome sequence of Eubacterium cylindroides T2-87.</title>
        <authorList>
            <consortium name="metaHIT consortium -- http://www.metahit.eu/"/>
            <person name="Pajon A."/>
            <person name="Turner K."/>
            <person name="Parkhill J."/>
            <person name="Duncan S."/>
            <person name="Flint H."/>
        </authorList>
    </citation>
    <scope>NUCLEOTIDE SEQUENCE [LARGE SCALE GENOMIC DNA]</scope>
    <source>
        <strain evidence="3 4">T2-87</strain>
    </source>
</reference>